<proteinExistence type="predicted"/>
<protein>
    <recommendedName>
        <fullName evidence="2">alpha-glucosidase</fullName>
        <ecNumber evidence="2">3.2.1.20</ecNumber>
    </recommendedName>
</protein>
<dbReference type="EMBL" id="GGMS01013240">
    <property type="protein sequence ID" value="MBY82443.1"/>
    <property type="molecule type" value="Transcribed_RNA"/>
</dbReference>
<organism evidence="5">
    <name type="scientific">Sipha flava</name>
    <name type="common">yellow sugarcane aphid</name>
    <dbReference type="NCBI Taxonomy" id="143950"/>
    <lineage>
        <taxon>Eukaryota</taxon>
        <taxon>Metazoa</taxon>
        <taxon>Ecdysozoa</taxon>
        <taxon>Arthropoda</taxon>
        <taxon>Hexapoda</taxon>
        <taxon>Insecta</taxon>
        <taxon>Pterygota</taxon>
        <taxon>Neoptera</taxon>
        <taxon>Paraneoptera</taxon>
        <taxon>Hemiptera</taxon>
        <taxon>Sternorrhyncha</taxon>
        <taxon>Aphidomorpha</taxon>
        <taxon>Aphidoidea</taxon>
        <taxon>Aphididae</taxon>
        <taxon>Sipha</taxon>
    </lineage>
</organism>
<dbReference type="PANTHER" id="PTHR10357:SF179">
    <property type="entry name" value="NEUTRAL AND BASIC AMINO ACID TRANSPORT PROTEIN RBAT"/>
    <property type="match status" value="1"/>
</dbReference>
<comment type="catalytic activity">
    <reaction evidence="1">
        <text>Hydrolysis of terminal, non-reducing (1-&gt;4)-linked alpha-D-glucose residues with release of alpha-D-glucose.</text>
        <dbReference type="EC" id="3.2.1.20"/>
    </reaction>
</comment>
<evidence type="ECO:0000259" key="4">
    <source>
        <dbReference type="SMART" id="SM00642"/>
    </source>
</evidence>
<name>A0A2S2QXQ5_9HEMI</name>
<dbReference type="InterPro" id="IPR045857">
    <property type="entry name" value="O16G_dom_2"/>
</dbReference>
<dbReference type="GO" id="GO:0005975">
    <property type="term" value="P:carbohydrate metabolic process"/>
    <property type="evidence" value="ECO:0007669"/>
    <property type="project" value="InterPro"/>
</dbReference>
<dbReference type="Gene3D" id="3.90.400.10">
    <property type="entry name" value="Oligo-1,6-glucosidase, Domain 2"/>
    <property type="match status" value="1"/>
</dbReference>
<reference evidence="5" key="1">
    <citation type="submission" date="2018-04" db="EMBL/GenBank/DDBJ databases">
        <title>Transcriptome assembly of Sipha flava.</title>
        <authorList>
            <person name="Scully E.D."/>
            <person name="Geib S.M."/>
            <person name="Palmer N.A."/>
            <person name="Koch K."/>
            <person name="Bradshaw J."/>
            <person name="Heng-Moss T."/>
            <person name="Sarath G."/>
        </authorList>
    </citation>
    <scope>NUCLEOTIDE SEQUENCE</scope>
</reference>
<sequence>MFLTIIVITSLLSLRIGNAELFGKEDNDFFNNDMYMKTNKYEKSEKHQYIGNINENDIIKDISKFFDYLSINQLGKRKPRKLDWWQKSVFYEIYPRSFKDTTGNGIGDLRGVIENIPYLKDLGIGAVWLTPIYPSPGFDLGYDITDFIGIDPLMGSMDDFDDLLNKLHENGIKLLMDFVPNHTSHKHEWFIKSVQKIEPFTDYYVWANAKYINGTRQPPNNWVWKKSILKLYITFAERF</sequence>
<evidence type="ECO:0000256" key="3">
    <source>
        <dbReference type="SAM" id="SignalP"/>
    </source>
</evidence>
<evidence type="ECO:0000256" key="1">
    <source>
        <dbReference type="ARBA" id="ARBA00001657"/>
    </source>
</evidence>
<keyword evidence="3" id="KW-0732">Signal</keyword>
<dbReference type="PANTHER" id="PTHR10357">
    <property type="entry name" value="ALPHA-AMYLASE FAMILY MEMBER"/>
    <property type="match status" value="1"/>
</dbReference>
<gene>
    <name evidence="5" type="primary">Mal-A3_1</name>
    <name evidence="5" type="ORF">g.127999</name>
</gene>
<dbReference type="SUPFAM" id="SSF51445">
    <property type="entry name" value="(Trans)glycosidases"/>
    <property type="match status" value="1"/>
</dbReference>
<dbReference type="OrthoDB" id="1740265at2759"/>
<dbReference type="EC" id="3.2.1.20" evidence="2"/>
<dbReference type="InterPro" id="IPR006047">
    <property type="entry name" value="GH13_cat_dom"/>
</dbReference>
<feature type="chain" id="PRO_5015707662" description="alpha-glucosidase" evidence="3">
    <location>
        <begin position="20"/>
        <end position="239"/>
    </location>
</feature>
<evidence type="ECO:0000313" key="5">
    <source>
        <dbReference type="EMBL" id="MBY82443.1"/>
    </source>
</evidence>
<evidence type="ECO:0000256" key="2">
    <source>
        <dbReference type="ARBA" id="ARBA00012741"/>
    </source>
</evidence>
<feature type="domain" description="Glycosyl hydrolase family 13 catalytic" evidence="4">
    <location>
        <begin position="92"/>
        <end position="238"/>
    </location>
</feature>
<accession>A0A2S2QXQ5</accession>
<dbReference type="Gene3D" id="3.20.20.80">
    <property type="entry name" value="Glycosidases"/>
    <property type="match status" value="1"/>
</dbReference>
<dbReference type="SMART" id="SM00642">
    <property type="entry name" value="Aamy"/>
    <property type="match status" value="1"/>
</dbReference>
<dbReference type="AlphaFoldDB" id="A0A2S2QXQ5"/>
<dbReference type="Pfam" id="PF00128">
    <property type="entry name" value="Alpha-amylase"/>
    <property type="match status" value="1"/>
</dbReference>
<dbReference type="InterPro" id="IPR017853">
    <property type="entry name" value="GH"/>
</dbReference>
<dbReference type="GO" id="GO:0004558">
    <property type="term" value="F:alpha-1,4-glucosidase activity"/>
    <property type="evidence" value="ECO:0007669"/>
    <property type="project" value="UniProtKB-EC"/>
</dbReference>
<feature type="signal peptide" evidence="3">
    <location>
        <begin position="1"/>
        <end position="19"/>
    </location>
</feature>